<protein>
    <submittedName>
        <fullName evidence="1">Type II toxin-antitoxin system ParD family antitoxin</fullName>
    </submittedName>
</protein>
<dbReference type="InterPro" id="IPR022789">
    <property type="entry name" value="ParD"/>
</dbReference>
<dbReference type="AlphaFoldDB" id="A0AA96WHN7"/>
<reference evidence="1" key="1">
    <citation type="submission" date="2020-05" db="EMBL/GenBank/DDBJ databases">
        <authorList>
            <person name="Zhu T."/>
            <person name="Keshari N."/>
            <person name="Lu X."/>
        </authorList>
    </citation>
    <scope>NUCLEOTIDE SEQUENCE</scope>
    <source>
        <strain evidence="1">NK1-12</strain>
    </source>
</reference>
<dbReference type="InterPro" id="IPR038296">
    <property type="entry name" value="ParD_sf"/>
</dbReference>
<dbReference type="RefSeq" id="WP_316431441.1">
    <property type="nucleotide sequence ID" value="NZ_CP053586.1"/>
</dbReference>
<organism evidence="1">
    <name type="scientific">Leptolyngbya sp. NK1-12</name>
    <dbReference type="NCBI Taxonomy" id="2547451"/>
    <lineage>
        <taxon>Bacteria</taxon>
        <taxon>Bacillati</taxon>
        <taxon>Cyanobacteriota</taxon>
        <taxon>Cyanophyceae</taxon>
        <taxon>Leptolyngbyales</taxon>
        <taxon>Leptolyngbyaceae</taxon>
        <taxon>Leptolyngbya group</taxon>
        <taxon>Leptolyngbya</taxon>
    </lineage>
</organism>
<evidence type="ECO:0000313" key="1">
    <source>
        <dbReference type="EMBL" id="WNZ25299.1"/>
    </source>
</evidence>
<dbReference type="Gene3D" id="6.10.10.120">
    <property type="entry name" value="Antitoxin ParD1-like"/>
    <property type="match status" value="1"/>
</dbReference>
<dbReference type="Pfam" id="PF03693">
    <property type="entry name" value="ParD_antitoxin"/>
    <property type="match status" value="1"/>
</dbReference>
<dbReference type="PANTHER" id="PTHR36582">
    <property type="entry name" value="ANTITOXIN PARD"/>
    <property type="match status" value="1"/>
</dbReference>
<name>A0AA96WHN7_9CYAN</name>
<proteinExistence type="predicted"/>
<dbReference type="EMBL" id="CP053586">
    <property type="protein sequence ID" value="WNZ25299.1"/>
    <property type="molecule type" value="Genomic_DNA"/>
</dbReference>
<dbReference type="PANTHER" id="PTHR36582:SF2">
    <property type="entry name" value="ANTITOXIN PARD"/>
    <property type="match status" value="1"/>
</dbReference>
<accession>A0AA96WHN7</accession>
<gene>
    <name evidence="1" type="ORF">HJG54_22210</name>
</gene>
<sequence length="87" mass="9920">MTLPLPPDLQQFADRQIASGKYTSLDEMMLAGLRMLAEQEQIYQGRFEELRCEVLLGALEAEQGELLDATSEIEAIRQRLRRRHSGS</sequence>